<gene>
    <name evidence="1" type="ORF">PSON_ATCC_30995.1.T1980030</name>
</gene>
<dbReference type="EMBL" id="CAJJDN010000198">
    <property type="protein sequence ID" value="CAD8128855.1"/>
    <property type="molecule type" value="Genomic_DNA"/>
</dbReference>
<proteinExistence type="predicted"/>
<name>A0A8S1RPV0_9CILI</name>
<dbReference type="AlphaFoldDB" id="A0A8S1RPV0"/>
<evidence type="ECO:0000313" key="2">
    <source>
        <dbReference type="Proteomes" id="UP000692954"/>
    </source>
</evidence>
<keyword evidence="2" id="KW-1185">Reference proteome</keyword>
<accession>A0A8S1RPV0</accession>
<organism evidence="1 2">
    <name type="scientific">Paramecium sonneborni</name>
    <dbReference type="NCBI Taxonomy" id="65129"/>
    <lineage>
        <taxon>Eukaryota</taxon>
        <taxon>Sar</taxon>
        <taxon>Alveolata</taxon>
        <taxon>Ciliophora</taxon>
        <taxon>Intramacronucleata</taxon>
        <taxon>Oligohymenophorea</taxon>
        <taxon>Peniculida</taxon>
        <taxon>Parameciidae</taxon>
        <taxon>Paramecium</taxon>
    </lineage>
</organism>
<comment type="caution">
    <text evidence="1">The sequence shown here is derived from an EMBL/GenBank/DDBJ whole genome shotgun (WGS) entry which is preliminary data.</text>
</comment>
<evidence type="ECO:0000313" key="1">
    <source>
        <dbReference type="EMBL" id="CAD8128855.1"/>
    </source>
</evidence>
<reference evidence="1" key="1">
    <citation type="submission" date="2021-01" db="EMBL/GenBank/DDBJ databases">
        <authorList>
            <consortium name="Genoscope - CEA"/>
            <person name="William W."/>
        </authorList>
    </citation>
    <scope>NUCLEOTIDE SEQUENCE</scope>
</reference>
<sequence length="168" mass="19801">MISNNQCFIPREKAYKNLFILVKIIVCYLDHEINRLNQSTTIIQQAIINKIFVKEFDQHKTSQLKQTCSKHSKEIIMFNVNVDKSDQQTSAVQNVLTKIILAQKKQKKENLQFIINEIKQLKDYYNNSLSESIDENKIGLIIYFYQNVKCKSDSIIKHDLLYKIIKRS</sequence>
<dbReference type="Proteomes" id="UP000692954">
    <property type="component" value="Unassembled WGS sequence"/>
</dbReference>
<protein>
    <submittedName>
        <fullName evidence="1">Uncharacterized protein</fullName>
    </submittedName>
</protein>